<protein>
    <submittedName>
        <fullName evidence="2">Peptidase S1 domain-containing protein</fullName>
    </submittedName>
</protein>
<proteinExistence type="predicted"/>
<evidence type="ECO:0000313" key="2">
    <source>
        <dbReference type="WBParaSite" id="L893_g14079.t1"/>
    </source>
</evidence>
<evidence type="ECO:0000313" key="1">
    <source>
        <dbReference type="Proteomes" id="UP000095287"/>
    </source>
</evidence>
<dbReference type="InterPro" id="IPR009003">
    <property type="entry name" value="Peptidase_S1_PA"/>
</dbReference>
<accession>A0A1I7Y9D3</accession>
<dbReference type="Gene3D" id="2.40.10.120">
    <property type="match status" value="1"/>
</dbReference>
<name>A0A1I7Y9D3_9BILA</name>
<dbReference type="AlphaFoldDB" id="A0A1I7Y9D3"/>
<organism evidence="1 2">
    <name type="scientific">Steinernema glaseri</name>
    <dbReference type="NCBI Taxonomy" id="37863"/>
    <lineage>
        <taxon>Eukaryota</taxon>
        <taxon>Metazoa</taxon>
        <taxon>Ecdysozoa</taxon>
        <taxon>Nematoda</taxon>
        <taxon>Chromadorea</taxon>
        <taxon>Rhabditida</taxon>
        <taxon>Tylenchina</taxon>
        <taxon>Panagrolaimomorpha</taxon>
        <taxon>Strongyloidoidea</taxon>
        <taxon>Steinernematidae</taxon>
        <taxon>Steinernema</taxon>
    </lineage>
</organism>
<dbReference type="Proteomes" id="UP000095287">
    <property type="component" value="Unplaced"/>
</dbReference>
<dbReference type="SUPFAM" id="SSF50494">
    <property type="entry name" value="Trypsin-like serine proteases"/>
    <property type="match status" value="1"/>
</dbReference>
<sequence length="137" mass="15244">MEKKIYITIPKFYLEESGRQSHRLKVGISSLVPIIMCIKRQEVDYSFTGYNSPHVFDNSNFCSVGLKDPVRESAVIAPGDSGSPVMFFDKEAKSFFVIAVNSFAGGNPYREAYAKTSPHCAMIKKAAEATKTTFRCV</sequence>
<keyword evidence="1" id="KW-1185">Reference proteome</keyword>
<reference evidence="2" key="1">
    <citation type="submission" date="2016-11" db="UniProtKB">
        <authorList>
            <consortium name="WormBaseParasite"/>
        </authorList>
    </citation>
    <scope>IDENTIFICATION</scope>
</reference>
<dbReference type="WBParaSite" id="L893_g14079.t1">
    <property type="protein sequence ID" value="L893_g14079.t1"/>
    <property type="gene ID" value="L893_g14079"/>
</dbReference>